<keyword evidence="1" id="KW-0812">Transmembrane</keyword>
<dbReference type="Proteomes" id="UP001597055">
    <property type="component" value="Unassembled WGS sequence"/>
</dbReference>
<protein>
    <submittedName>
        <fullName evidence="2">SCO6880 family protein</fullName>
    </submittedName>
</protein>
<dbReference type="RefSeq" id="WP_204977961.1">
    <property type="nucleotide sequence ID" value="NZ_JBHTII010000001.1"/>
</dbReference>
<sequence>MTTTPDLARPVRLPRRSRQGIVMGMDGWQLTFLTAAAVTVLVAVNRFGPPGLLYSAPIYLALGGTAVATIHGISAPRMGGLWVMKQIRHATGATEQRFRPERRELVGTLNLPGVRASIQFWDVNDVACLYNPHERTVSVTAELEVQGFLMHDTPDRYDLAQQWAQVLASFTQRSGVKRVTLQERTLPTTIRAAREHYDTVRVRRELDAATPVGENYEEVMNGSERFAVAHRNYLTFTLDLIALGPQLKSLGGGKDAIQTLAYLEARNLADALRAAKVSVRKWLSPRDVAALARVSFDPEFAPVVQNRDDTHTGVDPVALGPMHLEEPRGKNGVVYTDSGVHTTMWVHEWPRSDAPVGFVAPVVFARHPHTGEAVTHIFSLVLTPVPVSKALKRIRDEKKVWRGNEKLRAKRGADGSAADAADWDALEKQEQEIVAGHGEFRYGAYLTVTAPDEERLDQALAGMRNALSRAGMEAQILYCQQAEALMVNALPVGLGMK</sequence>
<keyword evidence="3" id="KW-1185">Reference proteome</keyword>
<keyword evidence="1" id="KW-1133">Transmembrane helix</keyword>
<gene>
    <name evidence="2" type="ORF">ACFQ0P_07480</name>
</gene>
<evidence type="ECO:0000313" key="2">
    <source>
        <dbReference type="EMBL" id="MFD0790232.1"/>
    </source>
</evidence>
<reference evidence="3" key="1">
    <citation type="journal article" date="2019" name="Int. J. Syst. Evol. Microbiol.">
        <title>The Global Catalogue of Microorganisms (GCM) 10K type strain sequencing project: providing services to taxonomists for standard genome sequencing and annotation.</title>
        <authorList>
            <consortium name="The Broad Institute Genomics Platform"/>
            <consortium name="The Broad Institute Genome Sequencing Center for Infectious Disease"/>
            <person name="Wu L."/>
            <person name="Ma J."/>
        </authorList>
    </citation>
    <scope>NUCLEOTIDE SEQUENCE [LARGE SCALE GENOMIC DNA]</scope>
    <source>
        <strain evidence="3">CCUG 54523</strain>
    </source>
</reference>
<feature type="transmembrane region" description="Helical" evidence="1">
    <location>
        <begin position="21"/>
        <end position="44"/>
    </location>
</feature>
<comment type="caution">
    <text evidence="2">The sequence shown here is derived from an EMBL/GenBank/DDBJ whole genome shotgun (WGS) entry which is preliminary data.</text>
</comment>
<organism evidence="2 3">
    <name type="scientific">Microbacterium insulae</name>
    <dbReference type="NCBI Taxonomy" id="483014"/>
    <lineage>
        <taxon>Bacteria</taxon>
        <taxon>Bacillati</taxon>
        <taxon>Actinomycetota</taxon>
        <taxon>Actinomycetes</taxon>
        <taxon>Micrococcales</taxon>
        <taxon>Microbacteriaceae</taxon>
        <taxon>Microbacterium</taxon>
    </lineage>
</organism>
<evidence type="ECO:0000313" key="3">
    <source>
        <dbReference type="Proteomes" id="UP001597055"/>
    </source>
</evidence>
<feature type="transmembrane region" description="Helical" evidence="1">
    <location>
        <begin position="56"/>
        <end position="75"/>
    </location>
</feature>
<dbReference type="NCBIfam" id="NF042935">
    <property type="entry name" value="SCO6880_fam"/>
    <property type="match status" value="1"/>
</dbReference>
<proteinExistence type="predicted"/>
<accession>A0ABW3AGU3</accession>
<dbReference type="InterPro" id="IPR049978">
    <property type="entry name" value="SCO6880-like"/>
</dbReference>
<evidence type="ECO:0000256" key="1">
    <source>
        <dbReference type="SAM" id="Phobius"/>
    </source>
</evidence>
<dbReference type="EMBL" id="JBHTII010000001">
    <property type="protein sequence ID" value="MFD0790232.1"/>
    <property type="molecule type" value="Genomic_DNA"/>
</dbReference>
<keyword evidence="1" id="KW-0472">Membrane</keyword>
<name>A0ABW3AGU3_9MICO</name>